<proteinExistence type="predicted"/>
<dbReference type="EMBL" id="CAADFZ010000029">
    <property type="protein sequence ID" value="VFK63105.1"/>
    <property type="molecule type" value="Genomic_DNA"/>
</dbReference>
<protein>
    <submittedName>
        <fullName evidence="2">Uncharacterized protein</fullName>
    </submittedName>
</protein>
<reference evidence="2" key="1">
    <citation type="submission" date="2019-02" db="EMBL/GenBank/DDBJ databases">
        <authorList>
            <person name="Gruber-Vodicka R. H."/>
            <person name="Seah K. B. B."/>
        </authorList>
    </citation>
    <scope>NUCLEOTIDE SEQUENCE</scope>
    <source>
        <strain evidence="2">BECK_BY19</strain>
        <strain evidence="1">BECK_BY8</strain>
    </source>
</reference>
<dbReference type="AlphaFoldDB" id="A0A451AXF3"/>
<evidence type="ECO:0000313" key="2">
    <source>
        <dbReference type="EMBL" id="VFK70728.1"/>
    </source>
</evidence>
<organism evidence="2">
    <name type="scientific">Candidatus Kentrum sp. UNK</name>
    <dbReference type="NCBI Taxonomy" id="2126344"/>
    <lineage>
        <taxon>Bacteria</taxon>
        <taxon>Pseudomonadati</taxon>
        <taxon>Pseudomonadota</taxon>
        <taxon>Gammaproteobacteria</taxon>
        <taxon>Candidatus Kentrum</taxon>
    </lineage>
</organism>
<name>A0A451AXF3_9GAMM</name>
<dbReference type="EMBL" id="CAADGD010000036">
    <property type="protein sequence ID" value="VFK70728.1"/>
    <property type="molecule type" value="Genomic_DNA"/>
</dbReference>
<accession>A0A451AXF3</accession>
<evidence type="ECO:0000313" key="1">
    <source>
        <dbReference type="EMBL" id="VFK63105.1"/>
    </source>
</evidence>
<gene>
    <name evidence="1" type="ORF">BECKUNK1418G_GA0071005_102929</name>
    <name evidence="2" type="ORF">BECKUNK1418H_GA0071006_103629</name>
</gene>
<sequence>MLRMHKISPSGRDDIFFIYAMEFWFWLGRVKLRFVEPGMARTKLSSYMGKYIGKRFIEGAPFPPFPQGLEFPFVIATIQLGDDETGMIPAFHRQVESGNLRAIGGILQHTKRIRDAFGAIAGKAINLFIYFPLSFTNGSSFNGSLLMQDYGSLV</sequence>